<evidence type="ECO:0000256" key="4">
    <source>
        <dbReference type="ARBA" id="ARBA00022692"/>
    </source>
</evidence>
<evidence type="ECO:0000313" key="8">
    <source>
        <dbReference type="EMBL" id="SEF10403.1"/>
    </source>
</evidence>
<reference evidence="9" key="1">
    <citation type="submission" date="2016-10" db="EMBL/GenBank/DDBJ databases">
        <authorList>
            <person name="Varghese N."/>
            <person name="Submissions S."/>
        </authorList>
    </citation>
    <scope>NUCLEOTIDE SEQUENCE [LARGE SCALE GENOMIC DNA]</scope>
    <source>
        <strain evidence="9">DSM 45237</strain>
    </source>
</reference>
<comment type="subcellular location">
    <subcellularLocation>
        <location evidence="1">Cell membrane</location>
        <topology evidence="1">Multi-pass membrane protein</topology>
    </subcellularLocation>
</comment>
<dbReference type="GO" id="GO:0005886">
    <property type="term" value="C:plasma membrane"/>
    <property type="evidence" value="ECO:0007669"/>
    <property type="project" value="UniProtKB-SubCell"/>
</dbReference>
<dbReference type="EMBL" id="FNUC01000004">
    <property type="protein sequence ID" value="SEF10403.1"/>
    <property type="molecule type" value="Genomic_DNA"/>
</dbReference>
<accession>A0A1H5P918</accession>
<dbReference type="RefSeq" id="WP_069109727.1">
    <property type="nucleotide sequence ID" value="NZ_FNUC01000004.1"/>
</dbReference>
<keyword evidence="4 7" id="KW-0812">Transmembrane</keyword>
<dbReference type="AlphaFoldDB" id="A0A1H5P918"/>
<dbReference type="STRING" id="561176.SAMN04488561_3934"/>
<comment type="similarity">
    <text evidence="2">Belongs to the UPF0410 family.</text>
</comment>
<dbReference type="OrthoDB" id="3483802at2"/>
<dbReference type="PANTHER" id="PTHR33884:SF3">
    <property type="entry name" value="UPF0410 PROTEIN YMGE"/>
    <property type="match status" value="1"/>
</dbReference>
<dbReference type="InterPro" id="IPR007341">
    <property type="entry name" value="Transgly_assoc"/>
</dbReference>
<name>A0A1H5P918_9ACTN</name>
<keyword evidence="9" id="KW-1185">Reference proteome</keyword>
<evidence type="ECO:0000256" key="6">
    <source>
        <dbReference type="ARBA" id="ARBA00023136"/>
    </source>
</evidence>
<dbReference type="PANTHER" id="PTHR33884">
    <property type="entry name" value="UPF0410 PROTEIN YMGE"/>
    <property type="match status" value="1"/>
</dbReference>
<gene>
    <name evidence="8" type="ORF">SAMN04488561_3934</name>
</gene>
<evidence type="ECO:0000256" key="5">
    <source>
        <dbReference type="ARBA" id="ARBA00022989"/>
    </source>
</evidence>
<proteinExistence type="inferred from homology"/>
<evidence type="ECO:0000256" key="3">
    <source>
        <dbReference type="ARBA" id="ARBA00022475"/>
    </source>
</evidence>
<keyword evidence="5 7" id="KW-1133">Transmembrane helix</keyword>
<organism evidence="8 9">
    <name type="scientific">Jiangella alba</name>
    <dbReference type="NCBI Taxonomy" id="561176"/>
    <lineage>
        <taxon>Bacteria</taxon>
        <taxon>Bacillati</taxon>
        <taxon>Actinomycetota</taxon>
        <taxon>Actinomycetes</taxon>
        <taxon>Jiangellales</taxon>
        <taxon>Jiangellaceae</taxon>
        <taxon>Jiangella</taxon>
    </lineage>
</organism>
<keyword evidence="3" id="KW-1003">Cell membrane</keyword>
<evidence type="ECO:0000313" key="9">
    <source>
        <dbReference type="Proteomes" id="UP000181980"/>
    </source>
</evidence>
<feature type="transmembrane region" description="Helical" evidence="7">
    <location>
        <begin position="31"/>
        <end position="49"/>
    </location>
</feature>
<keyword evidence="6 7" id="KW-0472">Membrane</keyword>
<evidence type="ECO:0000256" key="7">
    <source>
        <dbReference type="SAM" id="Phobius"/>
    </source>
</evidence>
<sequence length="87" mass="8756">MEVSGIISAIVIGAIIGALGRLVIPGKQAIPIWLTIVIGIVAALIGTAIVGPLRDTSGVDWIEIIVQVGLAAAGVLLATSMRSKGNT</sequence>
<protein>
    <recommendedName>
        <fullName evidence="10">Transglycosylase associated protein</fullName>
    </recommendedName>
</protein>
<dbReference type="Proteomes" id="UP000181980">
    <property type="component" value="Unassembled WGS sequence"/>
</dbReference>
<evidence type="ECO:0000256" key="1">
    <source>
        <dbReference type="ARBA" id="ARBA00004651"/>
    </source>
</evidence>
<feature type="transmembrane region" description="Helical" evidence="7">
    <location>
        <begin position="61"/>
        <end position="79"/>
    </location>
</feature>
<feature type="transmembrane region" description="Helical" evidence="7">
    <location>
        <begin position="6"/>
        <end position="24"/>
    </location>
</feature>
<evidence type="ECO:0000256" key="2">
    <source>
        <dbReference type="ARBA" id="ARBA00011006"/>
    </source>
</evidence>
<evidence type="ECO:0008006" key="10">
    <source>
        <dbReference type="Google" id="ProtNLM"/>
    </source>
</evidence>